<accession>A0A517SGK6</accession>
<evidence type="ECO:0000256" key="1">
    <source>
        <dbReference type="ARBA" id="ARBA00004141"/>
    </source>
</evidence>
<proteinExistence type="inferred from homology"/>
<feature type="transmembrane region" description="Helical" evidence="5">
    <location>
        <begin position="181"/>
        <end position="204"/>
    </location>
</feature>
<protein>
    <recommendedName>
        <fullName evidence="5">Sec-independent protein translocase protein TatC</fullName>
    </recommendedName>
</protein>
<keyword evidence="7" id="KW-1185">Reference proteome</keyword>
<dbReference type="GO" id="GO:0065002">
    <property type="term" value="P:intracellular protein transmembrane transport"/>
    <property type="evidence" value="ECO:0007669"/>
    <property type="project" value="TreeGrafter"/>
</dbReference>
<comment type="subcellular location">
    <subcellularLocation>
        <location evidence="5">Cell membrane</location>
        <topology evidence="5">Multi-pass membrane protein</topology>
    </subcellularLocation>
    <subcellularLocation>
        <location evidence="1">Membrane</location>
        <topology evidence="1">Multi-pass membrane protein</topology>
    </subcellularLocation>
</comment>
<evidence type="ECO:0000313" key="7">
    <source>
        <dbReference type="Proteomes" id="UP000315700"/>
    </source>
</evidence>
<feature type="transmembrane region" description="Helical" evidence="5">
    <location>
        <begin position="320"/>
        <end position="342"/>
    </location>
</feature>
<dbReference type="RefSeq" id="WP_145031035.1">
    <property type="nucleotide sequence ID" value="NZ_CP036271.1"/>
</dbReference>
<organism evidence="6 7">
    <name type="scientific">Caulifigura coniformis</name>
    <dbReference type="NCBI Taxonomy" id="2527983"/>
    <lineage>
        <taxon>Bacteria</taxon>
        <taxon>Pseudomonadati</taxon>
        <taxon>Planctomycetota</taxon>
        <taxon>Planctomycetia</taxon>
        <taxon>Planctomycetales</taxon>
        <taxon>Planctomycetaceae</taxon>
        <taxon>Caulifigura</taxon>
    </lineage>
</organism>
<gene>
    <name evidence="6" type="primary">tatC2</name>
    <name evidence="5" type="synonym">tatC</name>
    <name evidence="6" type="ORF">Pan44_33060</name>
</gene>
<keyword evidence="5" id="KW-1003">Cell membrane</keyword>
<dbReference type="OrthoDB" id="9777044at2"/>
<comment type="caution">
    <text evidence="5">Lacks conserved residue(s) required for the propagation of feature annotation.</text>
</comment>
<dbReference type="InterPro" id="IPR002033">
    <property type="entry name" value="TatC"/>
</dbReference>
<evidence type="ECO:0000256" key="5">
    <source>
        <dbReference type="HAMAP-Rule" id="MF_00902"/>
    </source>
</evidence>
<keyword evidence="5" id="KW-0811">Translocation</keyword>
<evidence type="ECO:0000256" key="4">
    <source>
        <dbReference type="ARBA" id="ARBA00023136"/>
    </source>
</evidence>
<dbReference type="GO" id="GO:0033281">
    <property type="term" value="C:TAT protein transport complex"/>
    <property type="evidence" value="ECO:0007669"/>
    <property type="project" value="UniProtKB-UniRule"/>
</dbReference>
<sequence>MATRSKDLFDDSVMTFGEHLEALRTHLWKALLGLGIAMGLCLWKGDIVVRIVQRPLEAALKKYGNETKLLDDLNSDKPMWQALWETLNQDPESINRTPGEKLVPSDSLTVELPAAELHSALATATGKPLDPLPEADQAKPVALTFKSPFFSELRGLISQSEKPVTLKVEEGFMTYLKLSGVAGLLLASPWIFYQVWMFVAAGLYAHERKYVYVFGGMSLALFLLGVVFCYYLVFPFVLRFLISFNTSLGLTLQPRLSEWVTFAIILPLMFGISFQLPLVMLFLERLQIFDTKVYMQNWRFAVLAISFISMILTPADPISMLLMMAPLIGLYFFGVLLCRYASSSAEPAAAT</sequence>
<dbReference type="KEGG" id="ccos:Pan44_33060"/>
<comment type="similarity">
    <text evidence="5">Belongs to the TatC family.</text>
</comment>
<evidence type="ECO:0000313" key="6">
    <source>
        <dbReference type="EMBL" id="QDT55263.1"/>
    </source>
</evidence>
<comment type="function">
    <text evidence="5">Part of the twin-arginine translocation (Tat) system that transports large folded proteins containing a characteristic twin-arginine motif in their signal peptide across membranes.</text>
</comment>
<reference evidence="6 7" key="1">
    <citation type="submission" date="2019-02" db="EMBL/GenBank/DDBJ databases">
        <title>Deep-cultivation of Planctomycetes and their phenomic and genomic characterization uncovers novel biology.</title>
        <authorList>
            <person name="Wiegand S."/>
            <person name="Jogler M."/>
            <person name="Boedeker C."/>
            <person name="Pinto D."/>
            <person name="Vollmers J."/>
            <person name="Rivas-Marin E."/>
            <person name="Kohn T."/>
            <person name="Peeters S.H."/>
            <person name="Heuer A."/>
            <person name="Rast P."/>
            <person name="Oberbeckmann S."/>
            <person name="Bunk B."/>
            <person name="Jeske O."/>
            <person name="Meyerdierks A."/>
            <person name="Storesund J.E."/>
            <person name="Kallscheuer N."/>
            <person name="Luecker S."/>
            <person name="Lage O.M."/>
            <person name="Pohl T."/>
            <person name="Merkel B.J."/>
            <person name="Hornburger P."/>
            <person name="Mueller R.-W."/>
            <person name="Bruemmer F."/>
            <person name="Labrenz M."/>
            <person name="Spormann A.M."/>
            <person name="Op den Camp H."/>
            <person name="Overmann J."/>
            <person name="Amann R."/>
            <person name="Jetten M.S.M."/>
            <person name="Mascher T."/>
            <person name="Medema M.H."/>
            <person name="Devos D.P."/>
            <person name="Kaster A.-K."/>
            <person name="Ovreas L."/>
            <person name="Rohde M."/>
            <person name="Galperin M.Y."/>
            <person name="Jogler C."/>
        </authorList>
    </citation>
    <scope>NUCLEOTIDE SEQUENCE [LARGE SCALE GENOMIC DNA]</scope>
    <source>
        <strain evidence="6 7">Pan44</strain>
    </source>
</reference>
<dbReference type="GO" id="GO:0009977">
    <property type="term" value="F:proton motive force dependent protein transmembrane transporter activity"/>
    <property type="evidence" value="ECO:0007669"/>
    <property type="project" value="TreeGrafter"/>
</dbReference>
<dbReference type="InParanoid" id="A0A517SGK6"/>
<dbReference type="GO" id="GO:0043953">
    <property type="term" value="P:protein transport by the Tat complex"/>
    <property type="evidence" value="ECO:0007669"/>
    <property type="project" value="UniProtKB-UniRule"/>
</dbReference>
<evidence type="ECO:0000256" key="3">
    <source>
        <dbReference type="ARBA" id="ARBA00022989"/>
    </source>
</evidence>
<dbReference type="FunCoup" id="A0A517SGK6">
    <property type="interactions" value="468"/>
</dbReference>
<dbReference type="AlphaFoldDB" id="A0A517SGK6"/>
<keyword evidence="4 5" id="KW-0472">Membrane</keyword>
<feature type="transmembrane region" description="Helical" evidence="5">
    <location>
        <begin position="295"/>
        <end position="313"/>
    </location>
</feature>
<feature type="transmembrane region" description="Helical" evidence="5">
    <location>
        <begin position="259"/>
        <end position="283"/>
    </location>
</feature>
<keyword evidence="5" id="KW-0653">Protein transport</keyword>
<keyword evidence="5" id="KW-0813">Transport</keyword>
<dbReference type="Pfam" id="PF00902">
    <property type="entry name" value="TatC"/>
    <property type="match status" value="1"/>
</dbReference>
<feature type="transmembrane region" description="Helical" evidence="5">
    <location>
        <begin position="210"/>
        <end position="238"/>
    </location>
</feature>
<dbReference type="Proteomes" id="UP000315700">
    <property type="component" value="Chromosome"/>
</dbReference>
<keyword evidence="2 5" id="KW-0812">Transmembrane</keyword>
<dbReference type="PANTHER" id="PTHR30371:SF0">
    <property type="entry name" value="SEC-INDEPENDENT PROTEIN TRANSLOCASE PROTEIN TATC, CHLOROPLASTIC-RELATED"/>
    <property type="match status" value="1"/>
</dbReference>
<dbReference type="HAMAP" id="MF_00902">
    <property type="entry name" value="TatC"/>
    <property type="match status" value="1"/>
</dbReference>
<name>A0A517SGK6_9PLAN</name>
<dbReference type="NCBIfam" id="TIGR00945">
    <property type="entry name" value="tatC"/>
    <property type="match status" value="1"/>
</dbReference>
<comment type="subunit">
    <text evidence="5">Forms a complex with TatA.</text>
</comment>
<evidence type="ECO:0000256" key="2">
    <source>
        <dbReference type="ARBA" id="ARBA00022692"/>
    </source>
</evidence>
<dbReference type="EMBL" id="CP036271">
    <property type="protein sequence ID" value="QDT55263.1"/>
    <property type="molecule type" value="Genomic_DNA"/>
</dbReference>
<dbReference type="PANTHER" id="PTHR30371">
    <property type="entry name" value="SEC-INDEPENDENT PROTEIN TRANSLOCASE PROTEIN TATC"/>
    <property type="match status" value="1"/>
</dbReference>
<keyword evidence="3 5" id="KW-1133">Transmembrane helix</keyword>